<evidence type="ECO:0000313" key="2">
    <source>
        <dbReference type="Proteomes" id="UP000239872"/>
    </source>
</evidence>
<organism evidence="1 2">
    <name type="scientific">Flavipsychrobacter stenotrophus</name>
    <dbReference type="NCBI Taxonomy" id="2077091"/>
    <lineage>
        <taxon>Bacteria</taxon>
        <taxon>Pseudomonadati</taxon>
        <taxon>Bacteroidota</taxon>
        <taxon>Chitinophagia</taxon>
        <taxon>Chitinophagales</taxon>
        <taxon>Chitinophagaceae</taxon>
        <taxon>Flavipsychrobacter</taxon>
    </lineage>
</organism>
<gene>
    <name evidence="1" type="ORF">CJD36_007855</name>
</gene>
<keyword evidence="2" id="KW-1185">Reference proteome</keyword>
<dbReference type="AlphaFoldDB" id="A0A2S7SXP3"/>
<reference evidence="1 2" key="1">
    <citation type="submission" date="2018-01" db="EMBL/GenBank/DDBJ databases">
        <title>A novel member of the phylum Bacteroidetes isolated from glacier ice.</title>
        <authorList>
            <person name="Liu Q."/>
            <person name="Xin Y.-H."/>
        </authorList>
    </citation>
    <scope>NUCLEOTIDE SEQUENCE [LARGE SCALE GENOMIC DNA]</scope>
    <source>
        <strain evidence="1 2">RB1R16</strain>
    </source>
</reference>
<protein>
    <recommendedName>
        <fullName evidence="3">AlgX/AlgJ SGNH hydrolase-like domain-containing protein</fullName>
    </recommendedName>
</protein>
<dbReference type="EMBL" id="PPSL01000002">
    <property type="protein sequence ID" value="PQJ11699.1"/>
    <property type="molecule type" value="Genomic_DNA"/>
</dbReference>
<sequence length="359" mass="41625">MKKILSWICIVFGLAVLVFGTSSELFNFVHGKKYYQNNKSWWGEHHSDNGDLVNMAYLDDINTFRSPKDYVFTTPADTGAKNIDLYVWGDSYLEDVPEKAFAHVANYHFGRTYYEELHYKLDKSKRNVLIIETSERFARPYFSYRSIYNSVSREKDTGTAIGATFKVTNSYAALGINVGIEDFFEGHINQNLEFLLFNYNFLNKPRFLKADMNYLLFNRGSGNVVISDNGRNLFIKETILPKHGYSSYQVLPNSDIDWFVKEFDSVYDHYKAEGFDEVYLSVIPTPVTILQPARYNHFLPRVSAHPNMNMPLIDLYPIFKSDANPSRLYRSGDTHWNNNGMQIWLGMVNEVLRKESGMH</sequence>
<dbReference type="RefSeq" id="WP_105038579.1">
    <property type="nucleotide sequence ID" value="NZ_PPSL01000002.1"/>
</dbReference>
<dbReference type="OrthoDB" id="961233at2"/>
<dbReference type="Proteomes" id="UP000239872">
    <property type="component" value="Unassembled WGS sequence"/>
</dbReference>
<evidence type="ECO:0008006" key="3">
    <source>
        <dbReference type="Google" id="ProtNLM"/>
    </source>
</evidence>
<name>A0A2S7SXP3_9BACT</name>
<dbReference type="SUPFAM" id="SSF52266">
    <property type="entry name" value="SGNH hydrolase"/>
    <property type="match status" value="1"/>
</dbReference>
<accession>A0A2S7SXP3</accession>
<proteinExistence type="predicted"/>
<evidence type="ECO:0000313" key="1">
    <source>
        <dbReference type="EMBL" id="PQJ11699.1"/>
    </source>
</evidence>
<comment type="caution">
    <text evidence="1">The sequence shown here is derived from an EMBL/GenBank/DDBJ whole genome shotgun (WGS) entry which is preliminary data.</text>
</comment>